<protein>
    <recommendedName>
        <fullName evidence="3">Copia protein</fullName>
    </recommendedName>
</protein>
<dbReference type="AlphaFoldDB" id="A0A2K3PJK2"/>
<organism evidence="1 2">
    <name type="scientific">Trifolium pratense</name>
    <name type="common">Red clover</name>
    <dbReference type="NCBI Taxonomy" id="57577"/>
    <lineage>
        <taxon>Eukaryota</taxon>
        <taxon>Viridiplantae</taxon>
        <taxon>Streptophyta</taxon>
        <taxon>Embryophyta</taxon>
        <taxon>Tracheophyta</taxon>
        <taxon>Spermatophyta</taxon>
        <taxon>Magnoliopsida</taxon>
        <taxon>eudicotyledons</taxon>
        <taxon>Gunneridae</taxon>
        <taxon>Pentapetalae</taxon>
        <taxon>rosids</taxon>
        <taxon>fabids</taxon>
        <taxon>Fabales</taxon>
        <taxon>Fabaceae</taxon>
        <taxon>Papilionoideae</taxon>
        <taxon>50 kb inversion clade</taxon>
        <taxon>NPAAA clade</taxon>
        <taxon>Hologalegina</taxon>
        <taxon>IRL clade</taxon>
        <taxon>Trifolieae</taxon>
        <taxon>Trifolium</taxon>
    </lineage>
</organism>
<dbReference type="EMBL" id="ASHM01007680">
    <property type="protein sequence ID" value="PNY15445.1"/>
    <property type="molecule type" value="Genomic_DNA"/>
</dbReference>
<comment type="caution">
    <text evidence="1">The sequence shown here is derived from an EMBL/GenBank/DDBJ whole genome shotgun (WGS) entry which is preliminary data.</text>
</comment>
<dbReference type="STRING" id="57577.A0A2K3PJK2"/>
<name>A0A2K3PJK2_TRIPR</name>
<evidence type="ECO:0000313" key="2">
    <source>
        <dbReference type="Proteomes" id="UP000236291"/>
    </source>
</evidence>
<evidence type="ECO:0000313" key="1">
    <source>
        <dbReference type="EMBL" id="PNY15445.1"/>
    </source>
</evidence>
<dbReference type="CDD" id="cd09272">
    <property type="entry name" value="RNase_HI_RT_Ty1"/>
    <property type="match status" value="1"/>
</dbReference>
<dbReference type="Proteomes" id="UP000236291">
    <property type="component" value="Unassembled WGS sequence"/>
</dbReference>
<proteinExistence type="predicted"/>
<sequence length="135" mass="14764">MHGRSKHIDVRFHFLRDLTKDGAIELVHCRSEEQLADLLTKPLKLESFCKLREGLGMCDDWLACNKILAGTKPSQARPAGLQEAHTPWPALPTGLPSQLAGLCYKLLGPDNPEFGCEGTSLAMPSAYHPQSDGQA</sequence>
<reference evidence="1 2" key="2">
    <citation type="journal article" date="2017" name="Front. Plant Sci.">
        <title>Gene Classification and Mining of Molecular Markers Useful in Red Clover (Trifolium pratense) Breeding.</title>
        <authorList>
            <person name="Istvanek J."/>
            <person name="Dluhosova J."/>
            <person name="Dluhos P."/>
            <person name="Patkova L."/>
            <person name="Nedelnik J."/>
            <person name="Repkova J."/>
        </authorList>
    </citation>
    <scope>NUCLEOTIDE SEQUENCE [LARGE SCALE GENOMIC DNA]</scope>
    <source>
        <strain evidence="2">cv. Tatra</strain>
        <tissue evidence="1">Young leaves</tissue>
    </source>
</reference>
<evidence type="ECO:0008006" key="3">
    <source>
        <dbReference type="Google" id="ProtNLM"/>
    </source>
</evidence>
<accession>A0A2K3PJK2</accession>
<gene>
    <name evidence="1" type="ORF">L195_g012141</name>
</gene>
<reference evidence="1 2" key="1">
    <citation type="journal article" date="2014" name="Am. J. Bot.">
        <title>Genome assembly and annotation for red clover (Trifolium pratense; Fabaceae).</title>
        <authorList>
            <person name="Istvanek J."/>
            <person name="Jaros M."/>
            <person name="Krenek A."/>
            <person name="Repkova J."/>
        </authorList>
    </citation>
    <scope>NUCLEOTIDE SEQUENCE [LARGE SCALE GENOMIC DNA]</scope>
    <source>
        <strain evidence="2">cv. Tatra</strain>
        <tissue evidence="1">Young leaves</tissue>
    </source>
</reference>